<dbReference type="InterPro" id="IPR018247">
    <property type="entry name" value="EF_Hand_1_Ca_BS"/>
</dbReference>
<dbReference type="AlphaFoldDB" id="A0A1T5D5U4"/>
<sequence length="619" mass="70437">MSIPSNLTKEHLLKAFDKIDQEGIPANGHSSTYDVEYEGNYYPPKLVVSYANLFANGNELDRSTFTGGKGTDAFKILKTEGFEIIEKKEEFASELLRFLDQSKTDNLSYGDYKKRYKGLKVKVSFGKGNQALIPWIAFLGPHDTVMDGIYPGYLLFKKQKKLILIYGKSETKKSKRKWDGENDLNTINSYFKENNLEKPRRYGDSFVYKAYDTDNLPTEEKLNRDLDKLIEVYKSLNSNSIPIDRLVTEDSVKFDYQTFKKNSKTAGLIFNNKLIVRFIASLCTKPFVILTGLSGSGKTKLAQAYAQWICKYDSQYCIVPVGADWTNKEPLLGYPNALDDNDYVNPENGVLNLIKDAMSNSDLPYFLILDEMNLSHVERYFAEFLSAMESDEDISLHNGHEEKNGVPPKITLPSNLFIIGTVNIDETTYMFSPKVLDRANTIEFRVSEKELEDFFNDFIPLNLNGLKGQGANMAQSFLDISRKKKAGFDENLKATLLKFFNELKKTGAEFGYRTASEISTLYYQLQTINDSLTEDEKLDIAIMQKLLPKLHGSRRKLCPVLITLGSFCIEKELNIETEVFENSDFDLSSKVVKYPLSLEKIKRMYKGAIDHGFASYAEA</sequence>
<dbReference type="InterPro" id="IPR052934">
    <property type="entry name" value="Methyl-DNA_Rec/Restrict_Enz"/>
</dbReference>
<dbReference type="PROSITE" id="PS00018">
    <property type="entry name" value="EF_HAND_1"/>
    <property type="match status" value="1"/>
</dbReference>
<protein>
    <submittedName>
        <fullName evidence="2">5-methylcytosine-specific restriction enzyme B</fullName>
    </submittedName>
</protein>
<keyword evidence="3" id="KW-1185">Reference proteome</keyword>
<dbReference type="RefSeq" id="WP_079721290.1">
    <property type="nucleotide sequence ID" value="NZ_FUYY01000004.1"/>
</dbReference>
<proteinExistence type="predicted"/>
<dbReference type="Pfam" id="PF26345">
    <property type="entry name" value="ScoMcrA_N"/>
    <property type="match status" value="1"/>
</dbReference>
<dbReference type="Proteomes" id="UP000190230">
    <property type="component" value="Unassembled WGS sequence"/>
</dbReference>
<dbReference type="SUPFAM" id="SSF52540">
    <property type="entry name" value="P-loop containing nucleoside triphosphate hydrolases"/>
    <property type="match status" value="1"/>
</dbReference>
<dbReference type="InterPro" id="IPR003593">
    <property type="entry name" value="AAA+_ATPase"/>
</dbReference>
<dbReference type="EMBL" id="FUYY01000004">
    <property type="protein sequence ID" value="SKB67148.1"/>
    <property type="molecule type" value="Genomic_DNA"/>
</dbReference>
<reference evidence="3" key="1">
    <citation type="submission" date="2017-02" db="EMBL/GenBank/DDBJ databases">
        <authorList>
            <person name="Varghese N."/>
            <person name="Submissions S."/>
        </authorList>
    </citation>
    <scope>NUCLEOTIDE SEQUENCE [LARGE SCALE GENOMIC DNA]</scope>
    <source>
        <strain evidence="3">DSM 23405</strain>
    </source>
</reference>
<dbReference type="Pfam" id="PF12102">
    <property type="entry name" value="MrcB_N"/>
    <property type="match status" value="1"/>
</dbReference>
<dbReference type="InterPro" id="IPR058807">
    <property type="entry name" value="ScoMcrA_N"/>
</dbReference>
<dbReference type="InterPro" id="IPR021961">
    <property type="entry name" value="McrB_DNA-bd"/>
</dbReference>
<name>A0A1T5D5U4_9FLAO</name>
<dbReference type="PANTHER" id="PTHR37291:SF1">
    <property type="entry name" value="TYPE IV METHYL-DIRECTED RESTRICTION ENZYME ECOKMCRB SUBUNIT"/>
    <property type="match status" value="1"/>
</dbReference>
<evidence type="ECO:0000313" key="3">
    <source>
        <dbReference type="Proteomes" id="UP000190230"/>
    </source>
</evidence>
<dbReference type="Gene3D" id="3.40.50.300">
    <property type="entry name" value="P-loop containing nucleotide triphosphate hydrolases"/>
    <property type="match status" value="1"/>
</dbReference>
<gene>
    <name evidence="2" type="ORF">SAMN05660776_2447</name>
</gene>
<accession>A0A1T5D5U4</accession>
<dbReference type="SMART" id="SM00382">
    <property type="entry name" value="AAA"/>
    <property type="match status" value="1"/>
</dbReference>
<dbReference type="InterPro" id="IPR027417">
    <property type="entry name" value="P-loop_NTPase"/>
</dbReference>
<dbReference type="OrthoDB" id="9781481at2"/>
<evidence type="ECO:0000259" key="1">
    <source>
        <dbReference type="SMART" id="SM00382"/>
    </source>
</evidence>
<dbReference type="Gene3D" id="3.30.920.90">
    <property type="match status" value="1"/>
</dbReference>
<organism evidence="2 3">
    <name type="scientific">Salegentibacter holothuriorum</name>
    <dbReference type="NCBI Taxonomy" id="241145"/>
    <lineage>
        <taxon>Bacteria</taxon>
        <taxon>Pseudomonadati</taxon>
        <taxon>Bacteroidota</taxon>
        <taxon>Flavobacteriia</taxon>
        <taxon>Flavobacteriales</taxon>
        <taxon>Flavobacteriaceae</taxon>
        <taxon>Salegentibacter</taxon>
    </lineage>
</organism>
<feature type="domain" description="AAA+ ATPase" evidence="1">
    <location>
        <begin position="284"/>
        <end position="456"/>
    </location>
</feature>
<dbReference type="STRING" id="241145.SAMN05660776_2447"/>
<evidence type="ECO:0000313" key="2">
    <source>
        <dbReference type="EMBL" id="SKB67148.1"/>
    </source>
</evidence>
<dbReference type="PANTHER" id="PTHR37291">
    <property type="entry name" value="5-METHYLCYTOSINE-SPECIFIC RESTRICTION ENZYME B"/>
    <property type="match status" value="1"/>
</dbReference>